<keyword evidence="3" id="KW-1185">Reference proteome</keyword>
<keyword evidence="1" id="KW-0472">Membrane</keyword>
<feature type="transmembrane region" description="Helical" evidence="1">
    <location>
        <begin position="12"/>
        <end position="31"/>
    </location>
</feature>
<dbReference type="Proteomes" id="UP000557739">
    <property type="component" value="Unassembled WGS sequence"/>
</dbReference>
<accession>A0A7W9ASW6</accession>
<reference evidence="2 3" key="1">
    <citation type="submission" date="2020-08" db="EMBL/GenBank/DDBJ databases">
        <title>Genomic Encyclopedia of Type Strains, Phase IV (KMG-IV): sequencing the most valuable type-strain genomes for metagenomic binning, comparative biology and taxonomic classification.</title>
        <authorList>
            <person name="Goeker M."/>
        </authorList>
    </citation>
    <scope>NUCLEOTIDE SEQUENCE [LARGE SCALE GENOMIC DNA]</scope>
    <source>
        <strain evidence="2 3">DSM 27244</strain>
    </source>
</reference>
<sequence length="293" mass="31532">MRAPARGEEGLILVNVLLFVAIASGLVLLMVNREELALDGALRMREASRAAAIVRGGELSALTALRRDAEDAPEVDHRAEPWARVAERAIPIEGGGTFDLAVADAEGRFNINNLRTGEASAAILFEAIARDAGLTPEQIIQAIGYIRAAGLVTDLRPIRLAGLDPAAADRLAGMVTALPTPTQINLNAADRPLLTLMLRDPVAVERLLAVRDRQGFLTPEDLSRENLTMPPGTRLASDHFWVRTRASVGATSQQGAALIERRKREDGTRDTVVVERWRGAAIPPDVPDFPAAK</sequence>
<dbReference type="Gene3D" id="3.30.1300.30">
    <property type="entry name" value="GSPII I/J protein-like"/>
    <property type="match status" value="1"/>
</dbReference>
<dbReference type="SUPFAM" id="SSF54523">
    <property type="entry name" value="Pili subunits"/>
    <property type="match status" value="1"/>
</dbReference>
<protein>
    <submittedName>
        <fullName evidence="2">General secretion pathway protein K</fullName>
    </submittedName>
</protein>
<keyword evidence="1" id="KW-0812">Transmembrane</keyword>
<dbReference type="InterPro" id="IPR045584">
    <property type="entry name" value="Pilin-like"/>
</dbReference>
<comment type="caution">
    <text evidence="2">The sequence shown here is derived from an EMBL/GenBank/DDBJ whole genome shotgun (WGS) entry which is preliminary data.</text>
</comment>
<gene>
    <name evidence="2" type="ORF">FHR19_003303</name>
</gene>
<name>A0A7W9ASW6_9SPHN</name>
<evidence type="ECO:0000256" key="1">
    <source>
        <dbReference type="SAM" id="Phobius"/>
    </source>
</evidence>
<dbReference type="RefSeq" id="WP_184030658.1">
    <property type="nucleotide sequence ID" value="NZ_JACIJJ010000006.1"/>
</dbReference>
<organism evidence="2 3">
    <name type="scientific">Sphingomonas yantingensis</name>
    <dbReference type="NCBI Taxonomy" id="1241761"/>
    <lineage>
        <taxon>Bacteria</taxon>
        <taxon>Pseudomonadati</taxon>
        <taxon>Pseudomonadota</taxon>
        <taxon>Alphaproteobacteria</taxon>
        <taxon>Sphingomonadales</taxon>
        <taxon>Sphingomonadaceae</taxon>
        <taxon>Sphingomonas</taxon>
    </lineage>
</organism>
<evidence type="ECO:0000313" key="2">
    <source>
        <dbReference type="EMBL" id="MBB5699926.1"/>
    </source>
</evidence>
<evidence type="ECO:0000313" key="3">
    <source>
        <dbReference type="Proteomes" id="UP000557739"/>
    </source>
</evidence>
<keyword evidence="1" id="KW-1133">Transmembrane helix</keyword>
<dbReference type="EMBL" id="JACIJJ010000006">
    <property type="protein sequence ID" value="MBB5699926.1"/>
    <property type="molecule type" value="Genomic_DNA"/>
</dbReference>
<dbReference type="AlphaFoldDB" id="A0A7W9ASW6"/>
<proteinExistence type="predicted"/>